<evidence type="ECO:0000313" key="4">
    <source>
        <dbReference type="Proteomes" id="UP000261680"/>
    </source>
</evidence>
<evidence type="ECO:0000259" key="3">
    <source>
        <dbReference type="PROSITE" id="PS51316"/>
    </source>
</evidence>
<sequence>MQGHLCLSGHRGHCVHSGDVGIADGTFLNLFAENYDEEEDEHEEETRTPSVEQEEVEKKEVLQDRVDDYDLTPSVLEEGCDSDQSYSDENQIDQEGPKGQESVAPRLSGQLLEVVEQDVSRDSPDKHYLTYSVLPELSDSYWPYRSAAIFSPEDLEVCSSLEVAKNQIDQEGPKGQESVAPRLSGQLLEVVEQDVSRDSPDKHYLIYSVLPDLSDSYWPYRSTAIFSPEDLEVCSSLEVAKNQISHKEEEDQDPIGPRLTAELPEVEEDTPCDSLDECYLTYSALPDRSDSLGTSSKADITSFEDLDTCSALEVANSHNDLVEEEDQGRIYASPACHTRLHRELTVAEENEDPQDSLDDCYLTSSFGHDLQDTCRPYTSASFTFDKQEPFLGLDVDAPMQAPRHQGPSSGNVTFQRAEVQMSGAQTQPSTQVANSLQQQLEQQLDCGDNRARLGLSSAIGSLDAKMGSGNQWPLFQGERDRE</sequence>
<proteinExistence type="inferred from homology"/>
<dbReference type="Pfam" id="PF06758">
    <property type="entry name" value="Olduvai"/>
    <property type="match status" value="5"/>
</dbReference>
<dbReference type="PANTHER" id="PTHR14199:SF29">
    <property type="entry name" value="NEUROBLASTOMA BREAKPOINT FAMILY MEMBER 4-RELATED"/>
    <property type="match status" value="1"/>
</dbReference>
<feature type="region of interest" description="Disordered" evidence="2">
    <location>
        <begin position="459"/>
        <end position="482"/>
    </location>
</feature>
<dbReference type="SMART" id="SM01148">
    <property type="entry name" value="DUF1220"/>
    <property type="match status" value="5"/>
</dbReference>
<evidence type="ECO:0000256" key="1">
    <source>
        <dbReference type="ARBA" id="ARBA00038417"/>
    </source>
</evidence>
<accession>A0A8M1FJN7</accession>
<reference evidence="5" key="1">
    <citation type="submission" date="2025-08" db="UniProtKB">
        <authorList>
            <consortium name="RefSeq"/>
        </authorList>
    </citation>
    <scope>IDENTIFICATION</scope>
    <source>
        <tissue evidence="5">Whole blood</tissue>
    </source>
</reference>
<feature type="region of interest" description="Disordered" evidence="2">
    <location>
        <begin position="36"/>
        <end position="104"/>
    </location>
</feature>
<feature type="domain" description="Olduvai" evidence="3">
    <location>
        <begin position="89"/>
        <end position="164"/>
    </location>
</feature>
<dbReference type="InterPro" id="IPR010630">
    <property type="entry name" value="Olduvai_dom"/>
</dbReference>
<gene>
    <name evidence="5" type="primary">LOC121101952</name>
</gene>
<dbReference type="AlphaFoldDB" id="A0A8M1FJN7"/>
<dbReference type="InterPro" id="IPR055306">
    <property type="entry name" value="NBPF"/>
</dbReference>
<dbReference type="RefSeq" id="XP_040482515.1">
    <property type="nucleotide sequence ID" value="XM_040626581.1"/>
</dbReference>
<feature type="domain" description="Olduvai" evidence="3">
    <location>
        <begin position="341"/>
        <end position="422"/>
    </location>
</feature>
<evidence type="ECO:0000313" key="5">
    <source>
        <dbReference type="RefSeq" id="XP_040482515.1"/>
    </source>
</evidence>
<comment type="similarity">
    <text evidence="1">Belongs to the NBPF family.</text>
</comment>
<evidence type="ECO:0000256" key="2">
    <source>
        <dbReference type="SAM" id="MobiDB-lite"/>
    </source>
</evidence>
<feature type="compositionally biased region" description="Basic and acidic residues" evidence="2">
    <location>
        <begin position="56"/>
        <end position="68"/>
    </location>
</feature>
<keyword evidence="4" id="KW-1185">Reference proteome</keyword>
<dbReference type="PANTHER" id="PTHR14199">
    <property type="entry name" value="NEUROBLASTOMA BREAKPOINT FAMILY MEMBER 6-LIKE PROTEIN"/>
    <property type="match status" value="1"/>
</dbReference>
<dbReference type="GeneID" id="121101952"/>
<organism evidence="4 5">
    <name type="scientific">Ursus maritimus</name>
    <name type="common">Polar bear</name>
    <name type="synonym">Thalarctos maritimus</name>
    <dbReference type="NCBI Taxonomy" id="29073"/>
    <lineage>
        <taxon>Eukaryota</taxon>
        <taxon>Metazoa</taxon>
        <taxon>Chordata</taxon>
        <taxon>Craniata</taxon>
        <taxon>Vertebrata</taxon>
        <taxon>Euteleostomi</taxon>
        <taxon>Mammalia</taxon>
        <taxon>Eutheria</taxon>
        <taxon>Laurasiatheria</taxon>
        <taxon>Carnivora</taxon>
        <taxon>Caniformia</taxon>
        <taxon>Ursidae</taxon>
        <taxon>Ursus</taxon>
    </lineage>
</organism>
<dbReference type="Proteomes" id="UP000261680">
    <property type="component" value="Unplaced"/>
</dbReference>
<dbReference type="PROSITE" id="PS51316">
    <property type="entry name" value="ODV"/>
    <property type="match status" value="3"/>
</dbReference>
<dbReference type="OrthoDB" id="9751344at2759"/>
<name>A0A8M1FJN7_URSMA</name>
<feature type="domain" description="Olduvai" evidence="3">
    <location>
        <begin position="165"/>
        <end position="257"/>
    </location>
</feature>
<protein>
    <submittedName>
        <fullName evidence="5">Neuroblastoma breakpoint family member 10-like</fullName>
    </submittedName>
</protein>
<dbReference type="KEGG" id="umr:121101952"/>